<proteinExistence type="predicted"/>
<reference evidence="3" key="1">
    <citation type="submission" date="2017-02" db="EMBL/GenBank/DDBJ databases">
        <authorList>
            <person name="Furmanczyk E.M."/>
        </authorList>
    </citation>
    <scope>NUCLEOTIDE SEQUENCE [LARGE SCALE GENOMIC DNA]</scope>
    <source>
        <strain evidence="3">AP3_22</strain>
    </source>
</reference>
<organism evidence="2 3">
    <name type="scientific">Pseudomonas laurylsulfativorans</name>
    <dbReference type="NCBI Taxonomy" id="1943631"/>
    <lineage>
        <taxon>Bacteria</taxon>
        <taxon>Pseudomonadati</taxon>
        <taxon>Pseudomonadota</taxon>
        <taxon>Gammaproteobacteria</taxon>
        <taxon>Pseudomonadales</taxon>
        <taxon>Pseudomonadaceae</taxon>
        <taxon>Pseudomonas</taxon>
    </lineage>
</organism>
<comment type="caution">
    <text evidence="2">The sequence shown here is derived from an EMBL/GenBank/DDBJ whole genome shotgun (WGS) entry which is preliminary data.</text>
</comment>
<dbReference type="AlphaFoldDB" id="A0A2S3VW78"/>
<evidence type="ECO:0000256" key="1">
    <source>
        <dbReference type="SAM" id="Phobius"/>
    </source>
</evidence>
<protein>
    <submittedName>
        <fullName evidence="2">Uncharacterized protein</fullName>
    </submittedName>
</protein>
<dbReference type="RefSeq" id="WP_103393800.1">
    <property type="nucleotide sequence ID" value="NZ_MUJK01000001.1"/>
</dbReference>
<keyword evidence="3" id="KW-1185">Reference proteome</keyword>
<evidence type="ECO:0000313" key="2">
    <source>
        <dbReference type="EMBL" id="POF44187.1"/>
    </source>
</evidence>
<keyword evidence="1" id="KW-0812">Transmembrane</keyword>
<name>A0A2S3VW78_9PSED</name>
<sequence length="133" mass="14384">MTLKMSPAHLFAKVGKPIIKASTDGAELAGHGQGTHGCWHTIKTIFPDILPSTVFQEQLMRDVSSLHISDEHSFLVDDTIGDLDLDLVRSLIALNSPENLNDETSLPTGSIILTAAGWFVAGIVLWALVGFYI</sequence>
<dbReference type="EMBL" id="MUJK01000001">
    <property type="protein sequence ID" value="POF44187.1"/>
    <property type="molecule type" value="Genomic_DNA"/>
</dbReference>
<feature type="transmembrane region" description="Helical" evidence="1">
    <location>
        <begin position="111"/>
        <end position="132"/>
    </location>
</feature>
<evidence type="ECO:0000313" key="3">
    <source>
        <dbReference type="Proteomes" id="UP000237440"/>
    </source>
</evidence>
<gene>
    <name evidence="2" type="ORF">B0D71_05190</name>
</gene>
<accession>A0A2S3VW78</accession>
<keyword evidence="1" id="KW-0472">Membrane</keyword>
<keyword evidence="1" id="KW-1133">Transmembrane helix</keyword>
<dbReference type="Proteomes" id="UP000237440">
    <property type="component" value="Unassembled WGS sequence"/>
</dbReference>